<evidence type="ECO:0000313" key="2">
    <source>
        <dbReference type="Proteomes" id="UP000837857"/>
    </source>
</evidence>
<keyword evidence="2" id="KW-1185">Reference proteome</keyword>
<sequence length="107" mass="11304">MYRGNGPVHCSSAGARPKAQEDCCVVFELSMIIVSQFVSQWNTVYGSTAGPLNGRGSFVYGFGTESRLGPAAIDDTATHGTSVFISVEWTGSHLLGSHAAGPRNDPR</sequence>
<reference evidence="1" key="1">
    <citation type="submission" date="2022-03" db="EMBL/GenBank/DDBJ databases">
        <authorList>
            <person name="Martin H S."/>
        </authorList>
    </citation>
    <scope>NUCLEOTIDE SEQUENCE</scope>
</reference>
<protein>
    <submittedName>
        <fullName evidence="1">Uncharacterized protein</fullName>
    </submittedName>
</protein>
<gene>
    <name evidence="1" type="ORF">IPOD504_LOCUS5285</name>
</gene>
<evidence type="ECO:0000313" key="1">
    <source>
        <dbReference type="EMBL" id="CAH2045907.1"/>
    </source>
</evidence>
<dbReference type="EMBL" id="OW152828">
    <property type="protein sequence ID" value="CAH2045907.1"/>
    <property type="molecule type" value="Genomic_DNA"/>
</dbReference>
<accession>A0ABN8I5J0</accession>
<proteinExistence type="predicted"/>
<organism evidence="1 2">
    <name type="scientific">Iphiclides podalirius</name>
    <name type="common">scarce swallowtail</name>
    <dbReference type="NCBI Taxonomy" id="110791"/>
    <lineage>
        <taxon>Eukaryota</taxon>
        <taxon>Metazoa</taxon>
        <taxon>Ecdysozoa</taxon>
        <taxon>Arthropoda</taxon>
        <taxon>Hexapoda</taxon>
        <taxon>Insecta</taxon>
        <taxon>Pterygota</taxon>
        <taxon>Neoptera</taxon>
        <taxon>Endopterygota</taxon>
        <taxon>Lepidoptera</taxon>
        <taxon>Glossata</taxon>
        <taxon>Ditrysia</taxon>
        <taxon>Papilionoidea</taxon>
        <taxon>Papilionidae</taxon>
        <taxon>Papilioninae</taxon>
        <taxon>Iphiclides</taxon>
    </lineage>
</organism>
<dbReference type="Proteomes" id="UP000837857">
    <property type="component" value="Chromosome 16"/>
</dbReference>
<feature type="non-terminal residue" evidence="1">
    <location>
        <position position="107"/>
    </location>
</feature>
<name>A0ABN8I5J0_9NEOP</name>